<dbReference type="AlphaFoldDB" id="A0A0F9Q8L7"/>
<name>A0A0F9Q8L7_9ZZZZ</name>
<evidence type="ECO:0000313" key="1">
    <source>
        <dbReference type="EMBL" id="KKN01703.1"/>
    </source>
</evidence>
<protein>
    <recommendedName>
        <fullName evidence="2">Major capsid protein</fullName>
    </recommendedName>
</protein>
<dbReference type="EMBL" id="LAZR01005233">
    <property type="protein sequence ID" value="KKN01703.1"/>
    <property type="molecule type" value="Genomic_DNA"/>
</dbReference>
<proteinExistence type="predicted"/>
<dbReference type="InterPro" id="IPR048813">
    <property type="entry name" value="GP7-like"/>
</dbReference>
<comment type="caution">
    <text evidence="1">The sequence shown here is derived from an EMBL/GenBank/DDBJ whole genome shotgun (WGS) entry which is preliminary data.</text>
</comment>
<reference evidence="1" key="1">
    <citation type="journal article" date="2015" name="Nature">
        <title>Complex archaea that bridge the gap between prokaryotes and eukaryotes.</title>
        <authorList>
            <person name="Spang A."/>
            <person name="Saw J.H."/>
            <person name="Jorgensen S.L."/>
            <person name="Zaremba-Niedzwiedzka K."/>
            <person name="Martijn J."/>
            <person name="Lind A.E."/>
            <person name="van Eijk R."/>
            <person name="Schleper C."/>
            <person name="Guy L."/>
            <person name="Ettema T.J."/>
        </authorList>
    </citation>
    <scope>NUCLEOTIDE SEQUENCE</scope>
</reference>
<organism evidence="1">
    <name type="scientific">marine sediment metagenome</name>
    <dbReference type="NCBI Taxonomy" id="412755"/>
    <lineage>
        <taxon>unclassified sequences</taxon>
        <taxon>metagenomes</taxon>
        <taxon>ecological metagenomes</taxon>
    </lineage>
</organism>
<evidence type="ECO:0008006" key="2">
    <source>
        <dbReference type="Google" id="ProtNLM"/>
    </source>
</evidence>
<dbReference type="NCBIfam" id="NF045672">
    <property type="entry name" value="MCP_gp7_epsi_15"/>
    <property type="match status" value="1"/>
</dbReference>
<sequence>MPTLSEYRLLATDEMLKGLFTEIITANELMPFLQFRPHSGNSMVYNRELTLPASTVHVVGDTWQDTEGTTDQKTALLTTVGNQSPLDRYASQTIGNVNSQEAVHLSRQTKSLARKIASLVITGEPENNSAEFEGLDSLVRKETRMMAMDDGNIDGPGAAETELTIDRFDAMLDMVEGGPPDIILLNKTLRRKLTTLSRNPGSGVLMNTIELFGHQIRTYNGIPLVINDYITNSEQYNDTSTWTSSTASTIFALKLGEEKEGYTIIHNGPVLDPDIQHIGIKENKNEDLWRVLVYIQAITFSTKVVAALGGIDSAA</sequence>
<gene>
    <name evidence="1" type="ORF">LCGC14_1125080</name>
</gene>
<dbReference type="SUPFAM" id="SSF56563">
    <property type="entry name" value="Major capsid protein gp5"/>
    <property type="match status" value="1"/>
</dbReference>
<accession>A0A0F9Q8L7</accession>